<reference evidence="1" key="1">
    <citation type="submission" date="2019-02" db="EMBL/GenBank/DDBJ databases">
        <authorList>
            <person name="Gruber-Vodicka R. H."/>
            <person name="Seah K. B. B."/>
        </authorList>
    </citation>
    <scope>NUCLEOTIDE SEQUENCE</scope>
    <source>
        <strain evidence="1">BECK_BZ123</strain>
        <strain evidence="2">BECK_BZ125</strain>
        <strain evidence="3">BECK_BZ126</strain>
    </source>
</reference>
<gene>
    <name evidence="1" type="ORF">BECKTC1821D_GA0114238_100339</name>
    <name evidence="2" type="ORF">BECKTC1821E_GA0114239_100366</name>
    <name evidence="3" type="ORF">BECKTC1821F_GA0114240_100564</name>
</gene>
<name>A0A450Y947_9GAMM</name>
<protein>
    <recommendedName>
        <fullName evidence="4">Glycine zipper</fullName>
    </recommendedName>
</protein>
<proteinExistence type="predicted"/>
<dbReference type="EMBL" id="CAADFS010000003">
    <property type="protein sequence ID" value="VFK38059.1"/>
    <property type="molecule type" value="Genomic_DNA"/>
</dbReference>
<evidence type="ECO:0000313" key="3">
    <source>
        <dbReference type="EMBL" id="VFK54610.1"/>
    </source>
</evidence>
<dbReference type="EMBL" id="CAADFT010000003">
    <property type="protein sequence ID" value="VFK38980.1"/>
    <property type="molecule type" value="Genomic_DNA"/>
</dbReference>
<dbReference type="AlphaFoldDB" id="A0A450Y947"/>
<evidence type="ECO:0000313" key="1">
    <source>
        <dbReference type="EMBL" id="VFK38059.1"/>
    </source>
</evidence>
<dbReference type="EMBL" id="CAADFW010000005">
    <property type="protein sequence ID" value="VFK54610.1"/>
    <property type="molecule type" value="Genomic_DNA"/>
</dbReference>
<accession>A0A450Y947</accession>
<dbReference type="PROSITE" id="PS51257">
    <property type="entry name" value="PROKAR_LIPOPROTEIN"/>
    <property type="match status" value="1"/>
</dbReference>
<evidence type="ECO:0000313" key="2">
    <source>
        <dbReference type="EMBL" id="VFK38980.1"/>
    </source>
</evidence>
<sequence length="213" mass="22343">MKQSNPMKILSVAVASVLIGGCVSNPEQRDQMAGAAVGCVGGALIGAMLGDRNAALAGCAAGALAGWGTVKMSQYYAKQTRSRAADEAYYRSSDPEFYGLAKTSTQSVAKIREATSAPEKIKAGETVTSSTTYSVRTPKGANNASVAETYRLMKDGKILVQDAPKLQVRQGGEWTATAVFPIPTSAKPGTYVVEHEVTVGTTKDTRRSIFIVG</sequence>
<organism evidence="1">
    <name type="scientific">Candidatus Kentrum sp. TC</name>
    <dbReference type="NCBI Taxonomy" id="2126339"/>
    <lineage>
        <taxon>Bacteria</taxon>
        <taxon>Pseudomonadati</taxon>
        <taxon>Pseudomonadota</taxon>
        <taxon>Gammaproteobacteria</taxon>
        <taxon>Candidatus Kentrum</taxon>
    </lineage>
</organism>
<evidence type="ECO:0008006" key="4">
    <source>
        <dbReference type="Google" id="ProtNLM"/>
    </source>
</evidence>